<dbReference type="PANTHER" id="PTHR31025:SF27">
    <property type="entry name" value="SI:CH211-193K19.2-RELATED"/>
    <property type="match status" value="1"/>
</dbReference>
<sequence>MTDANGGAKAARKRETRTRAVGTIRKIGTSTHFGHCCPTANWNHQEIATFTCFAHCCPTGNWNRQEIATFTAVTLQIGTIGKLPPSPASLIAVPLQSKMTGRQAAKLRVILNSDNSVKMFLPTGIPETVEELIDHVRMLCSVEGNFRLQYQDRDFDNALVNLTSTSELNDCSTIKVISLDVPQDSEITSDEISLASSDTEMLSSPSSSVSGRTKMWPRVFVIPTFSYDTELQLEKANEVYKSNMTAFIPSSKTKSDILDRLAEEIFQYKAYPDDFDFSDVAEALVKKHPCLTEPGPYNGAYGWKQRMKTKMGNYRTHLKGIGCSELLANSLKSKRPDDALPAKKVKRPRRGEANHIPDIPNGETAEKLENERLALLTEFKKVNNRAVIKEKMAKTFYLRRQEVVEKEMAVEELLRRWPALFTSEEINLEFQRVTTVPLQSRFLAALDNISPKVVAAIENRGGVVREKTRKLMAAFNSTQDVDIKRECVLRALIWYLGEDEPTLIKDYLISQHEEAERELELCTIAIYTTRSTEDLLDPPHDIGVIIEDSLLLLSVPSIFSLDLTRSEESMACTYWIHRSCQSAFQRRPFRARRPAPALELAVKVALKSSLNTPEHLSHRFPPFTPVWIGKAPGRSTCLQLQSHYPIHRERQF</sequence>
<dbReference type="AlphaFoldDB" id="A0AAW0MJM8"/>
<protein>
    <recommendedName>
        <fullName evidence="4">PB1 domain-containing protein</fullName>
    </recommendedName>
</protein>
<evidence type="ECO:0008006" key="4">
    <source>
        <dbReference type="Google" id="ProtNLM"/>
    </source>
</evidence>
<feature type="region of interest" description="Disordered" evidence="1">
    <location>
        <begin position="337"/>
        <end position="362"/>
    </location>
</feature>
<keyword evidence="3" id="KW-1185">Reference proteome</keyword>
<evidence type="ECO:0000313" key="3">
    <source>
        <dbReference type="Proteomes" id="UP001460270"/>
    </source>
</evidence>
<proteinExistence type="predicted"/>
<evidence type="ECO:0000313" key="2">
    <source>
        <dbReference type="EMBL" id="KAK7877292.1"/>
    </source>
</evidence>
<reference evidence="3" key="1">
    <citation type="submission" date="2024-04" db="EMBL/GenBank/DDBJ databases">
        <title>Salinicola lusitanus LLJ914,a marine bacterium isolated from the Okinawa Trough.</title>
        <authorList>
            <person name="Li J."/>
        </authorList>
    </citation>
    <scope>NUCLEOTIDE SEQUENCE [LARGE SCALE GENOMIC DNA]</scope>
</reference>
<gene>
    <name evidence="2" type="ORF">WMY93_032007</name>
</gene>
<dbReference type="PANTHER" id="PTHR31025">
    <property type="entry name" value="SI:CH211-196P9.1-RELATED"/>
    <property type="match status" value="1"/>
</dbReference>
<dbReference type="EMBL" id="JBBPFD010000704">
    <property type="protein sequence ID" value="KAK7877292.1"/>
    <property type="molecule type" value="Genomic_DNA"/>
</dbReference>
<name>A0AAW0MJM8_9GOBI</name>
<dbReference type="Proteomes" id="UP001460270">
    <property type="component" value="Unassembled WGS sequence"/>
</dbReference>
<comment type="caution">
    <text evidence="2">The sequence shown here is derived from an EMBL/GenBank/DDBJ whole genome shotgun (WGS) entry which is preliminary data.</text>
</comment>
<organism evidence="2 3">
    <name type="scientific">Mugilogobius chulae</name>
    <name type="common">yellowstripe goby</name>
    <dbReference type="NCBI Taxonomy" id="88201"/>
    <lineage>
        <taxon>Eukaryota</taxon>
        <taxon>Metazoa</taxon>
        <taxon>Chordata</taxon>
        <taxon>Craniata</taxon>
        <taxon>Vertebrata</taxon>
        <taxon>Euteleostomi</taxon>
        <taxon>Actinopterygii</taxon>
        <taxon>Neopterygii</taxon>
        <taxon>Teleostei</taxon>
        <taxon>Neoteleostei</taxon>
        <taxon>Acanthomorphata</taxon>
        <taxon>Gobiaria</taxon>
        <taxon>Gobiiformes</taxon>
        <taxon>Gobioidei</taxon>
        <taxon>Gobiidae</taxon>
        <taxon>Gobionellinae</taxon>
        <taxon>Mugilogobius</taxon>
    </lineage>
</organism>
<accession>A0AAW0MJM8</accession>
<evidence type="ECO:0000256" key="1">
    <source>
        <dbReference type="SAM" id="MobiDB-lite"/>
    </source>
</evidence>